<name>A0A9P4P9I1_9PLEO</name>
<feature type="region of interest" description="Disordered" evidence="1">
    <location>
        <begin position="52"/>
        <end position="75"/>
    </location>
</feature>
<accession>A0A9P4P9I1</accession>
<evidence type="ECO:0000313" key="3">
    <source>
        <dbReference type="Proteomes" id="UP000799764"/>
    </source>
</evidence>
<dbReference type="Proteomes" id="UP000799764">
    <property type="component" value="Unassembled WGS sequence"/>
</dbReference>
<keyword evidence="3" id="KW-1185">Reference proteome</keyword>
<reference evidence="2" key="1">
    <citation type="journal article" date="2020" name="Stud. Mycol.">
        <title>101 Dothideomycetes genomes: a test case for predicting lifestyles and emergence of pathogens.</title>
        <authorList>
            <person name="Haridas S."/>
            <person name="Albert R."/>
            <person name="Binder M."/>
            <person name="Bloem J."/>
            <person name="Labutti K."/>
            <person name="Salamov A."/>
            <person name="Andreopoulos B."/>
            <person name="Baker S."/>
            <person name="Barry K."/>
            <person name="Bills G."/>
            <person name="Bluhm B."/>
            <person name="Cannon C."/>
            <person name="Castanera R."/>
            <person name="Culley D."/>
            <person name="Daum C."/>
            <person name="Ezra D."/>
            <person name="Gonzalez J."/>
            <person name="Henrissat B."/>
            <person name="Kuo A."/>
            <person name="Liang C."/>
            <person name="Lipzen A."/>
            <person name="Lutzoni F."/>
            <person name="Magnuson J."/>
            <person name="Mondo S."/>
            <person name="Nolan M."/>
            <person name="Ohm R."/>
            <person name="Pangilinan J."/>
            <person name="Park H.-J."/>
            <person name="Ramirez L."/>
            <person name="Alfaro M."/>
            <person name="Sun H."/>
            <person name="Tritt A."/>
            <person name="Yoshinaga Y."/>
            <person name="Zwiers L.-H."/>
            <person name="Turgeon B."/>
            <person name="Goodwin S."/>
            <person name="Spatafora J."/>
            <person name="Crous P."/>
            <person name="Grigoriev I."/>
        </authorList>
    </citation>
    <scope>NUCLEOTIDE SEQUENCE</scope>
    <source>
        <strain evidence="2">CBS 690.94</strain>
    </source>
</reference>
<sequence length="75" mass="8583">MSTFGYYAVSSAYGSNSQMLDYTRTPHVHHYSDEMFHFKEWLHMPSAVRANKTNTVKTTGSTSEQSKASHQQKTH</sequence>
<evidence type="ECO:0000256" key="1">
    <source>
        <dbReference type="SAM" id="MobiDB-lite"/>
    </source>
</evidence>
<protein>
    <submittedName>
        <fullName evidence="2">Uncharacterized protein</fullName>
    </submittedName>
</protein>
<dbReference type="OrthoDB" id="10394867at2759"/>
<gene>
    <name evidence="2" type="ORF">P171DRAFT_490408</name>
</gene>
<feature type="compositionally biased region" description="Polar residues" evidence="1">
    <location>
        <begin position="52"/>
        <end position="69"/>
    </location>
</feature>
<evidence type="ECO:0000313" key="2">
    <source>
        <dbReference type="EMBL" id="KAF2438956.1"/>
    </source>
</evidence>
<proteinExistence type="predicted"/>
<dbReference type="AlphaFoldDB" id="A0A9P4P9I1"/>
<comment type="caution">
    <text evidence="2">The sequence shown here is derived from an EMBL/GenBank/DDBJ whole genome shotgun (WGS) entry which is preliminary data.</text>
</comment>
<dbReference type="EMBL" id="MU001510">
    <property type="protein sequence ID" value="KAF2438956.1"/>
    <property type="molecule type" value="Genomic_DNA"/>
</dbReference>
<organism evidence="2 3">
    <name type="scientific">Karstenula rhodostoma CBS 690.94</name>
    <dbReference type="NCBI Taxonomy" id="1392251"/>
    <lineage>
        <taxon>Eukaryota</taxon>
        <taxon>Fungi</taxon>
        <taxon>Dikarya</taxon>
        <taxon>Ascomycota</taxon>
        <taxon>Pezizomycotina</taxon>
        <taxon>Dothideomycetes</taxon>
        <taxon>Pleosporomycetidae</taxon>
        <taxon>Pleosporales</taxon>
        <taxon>Massarineae</taxon>
        <taxon>Didymosphaeriaceae</taxon>
        <taxon>Karstenula</taxon>
    </lineage>
</organism>